<comment type="caution">
    <text evidence="4">The sequence shown here is derived from an EMBL/GenBank/DDBJ whole genome shotgun (WGS) entry which is preliminary data.</text>
</comment>
<dbReference type="InterPro" id="IPR009057">
    <property type="entry name" value="Homeodomain-like_sf"/>
</dbReference>
<dbReference type="EMBL" id="BIFT01000001">
    <property type="protein sequence ID" value="GCE26275.1"/>
    <property type="molecule type" value="Genomic_DNA"/>
</dbReference>
<keyword evidence="5" id="KW-1185">Reference proteome</keyword>
<dbReference type="GO" id="GO:0003677">
    <property type="term" value="F:DNA binding"/>
    <property type="evidence" value="ECO:0007669"/>
    <property type="project" value="UniProtKB-UniRule"/>
</dbReference>
<gene>
    <name evidence="4" type="ORF">KDA_17590</name>
</gene>
<dbReference type="SUPFAM" id="SSF46689">
    <property type="entry name" value="Homeodomain-like"/>
    <property type="match status" value="1"/>
</dbReference>
<dbReference type="InterPro" id="IPR001647">
    <property type="entry name" value="HTH_TetR"/>
</dbReference>
<proteinExistence type="predicted"/>
<dbReference type="Gene3D" id="1.10.357.10">
    <property type="entry name" value="Tetracycline Repressor, domain 2"/>
    <property type="match status" value="1"/>
</dbReference>
<sequence>MTPSVNLRDPRVKRTRQLLLQAFIALVEEQHNLHSISVKEVAERATVNRATFYAHFEDKYALLQCWMHQKYHQRLTSQFPASSTLQLSTLRQLIQSVFDVLALFRSYLKPGDRQYEPLFENVLQQELYTLLLRWLKQVPSEVSLQEEVGETTAQVISWAILGPATQWSRGDQTVSAEEMTQRVLSVVIAGLSPVITVA</sequence>
<evidence type="ECO:0000259" key="3">
    <source>
        <dbReference type="PROSITE" id="PS50977"/>
    </source>
</evidence>
<feature type="DNA-binding region" description="H-T-H motif" evidence="2">
    <location>
        <begin position="37"/>
        <end position="56"/>
    </location>
</feature>
<name>A0A402B4J0_9CHLR</name>
<evidence type="ECO:0000313" key="5">
    <source>
        <dbReference type="Proteomes" id="UP000287171"/>
    </source>
</evidence>
<protein>
    <recommendedName>
        <fullName evidence="3">HTH tetR-type domain-containing protein</fullName>
    </recommendedName>
</protein>
<dbReference type="PANTHER" id="PTHR43479">
    <property type="entry name" value="ACREF/ENVCD OPERON REPRESSOR-RELATED"/>
    <property type="match status" value="1"/>
</dbReference>
<dbReference type="PROSITE" id="PS50977">
    <property type="entry name" value="HTH_TETR_2"/>
    <property type="match status" value="1"/>
</dbReference>
<feature type="domain" description="HTH tetR-type" evidence="3">
    <location>
        <begin position="13"/>
        <end position="74"/>
    </location>
</feature>
<evidence type="ECO:0000256" key="1">
    <source>
        <dbReference type="ARBA" id="ARBA00023125"/>
    </source>
</evidence>
<keyword evidence="1 2" id="KW-0238">DNA-binding</keyword>
<dbReference type="Pfam" id="PF00440">
    <property type="entry name" value="TetR_N"/>
    <property type="match status" value="1"/>
</dbReference>
<accession>A0A402B4J0</accession>
<reference evidence="5" key="1">
    <citation type="submission" date="2018-12" db="EMBL/GenBank/DDBJ databases">
        <title>Tengunoibacter tsumagoiensis gen. nov., sp. nov., Dictyobacter kobayashii sp. nov., D. alpinus sp. nov., and D. joshuensis sp. nov. and description of Dictyobacteraceae fam. nov. within the order Ktedonobacterales isolated from Tengu-no-mugimeshi.</title>
        <authorList>
            <person name="Wang C.M."/>
            <person name="Zheng Y."/>
            <person name="Sakai Y."/>
            <person name="Toyoda A."/>
            <person name="Minakuchi Y."/>
            <person name="Abe K."/>
            <person name="Yokota A."/>
            <person name="Yabe S."/>
        </authorList>
    </citation>
    <scope>NUCLEOTIDE SEQUENCE [LARGE SCALE GENOMIC DNA]</scope>
    <source>
        <strain evidence="5">Uno16</strain>
    </source>
</reference>
<evidence type="ECO:0000313" key="4">
    <source>
        <dbReference type="EMBL" id="GCE26275.1"/>
    </source>
</evidence>
<dbReference type="RefSeq" id="WP_161982037.1">
    <property type="nucleotide sequence ID" value="NZ_BIFT01000001.1"/>
</dbReference>
<evidence type="ECO:0000256" key="2">
    <source>
        <dbReference type="PROSITE-ProRule" id="PRU00335"/>
    </source>
</evidence>
<dbReference type="InterPro" id="IPR050624">
    <property type="entry name" value="HTH-type_Tx_Regulator"/>
</dbReference>
<dbReference type="Proteomes" id="UP000287171">
    <property type="component" value="Unassembled WGS sequence"/>
</dbReference>
<organism evidence="4 5">
    <name type="scientific">Dictyobacter alpinus</name>
    <dbReference type="NCBI Taxonomy" id="2014873"/>
    <lineage>
        <taxon>Bacteria</taxon>
        <taxon>Bacillati</taxon>
        <taxon>Chloroflexota</taxon>
        <taxon>Ktedonobacteria</taxon>
        <taxon>Ktedonobacterales</taxon>
        <taxon>Dictyobacteraceae</taxon>
        <taxon>Dictyobacter</taxon>
    </lineage>
</organism>
<dbReference type="PANTHER" id="PTHR43479:SF7">
    <property type="entry name" value="TETR-FAMILY TRANSCRIPTIONAL REGULATOR"/>
    <property type="match status" value="1"/>
</dbReference>
<dbReference type="AlphaFoldDB" id="A0A402B4J0"/>